<evidence type="ECO:0000313" key="3">
    <source>
        <dbReference type="Proteomes" id="UP000807850"/>
    </source>
</evidence>
<protein>
    <submittedName>
        <fullName evidence="2">Uncharacterized protein</fullName>
    </submittedName>
</protein>
<feature type="transmembrane region" description="Helical" evidence="1">
    <location>
        <begin position="103"/>
        <end position="122"/>
    </location>
</feature>
<keyword evidence="1" id="KW-0472">Membrane</keyword>
<proteinExistence type="predicted"/>
<keyword evidence="1" id="KW-0812">Transmembrane</keyword>
<dbReference type="PROSITE" id="PS51257">
    <property type="entry name" value="PROKAR_LIPOPROTEIN"/>
    <property type="match status" value="1"/>
</dbReference>
<comment type="caution">
    <text evidence="2">The sequence shown here is derived from an EMBL/GenBank/DDBJ whole genome shotgun (WGS) entry which is preliminary data.</text>
</comment>
<accession>A0A9D6L5N0</accession>
<feature type="transmembrane region" description="Helical" evidence="1">
    <location>
        <begin position="14"/>
        <end position="32"/>
    </location>
</feature>
<keyword evidence="1" id="KW-1133">Transmembrane helix</keyword>
<sequence length="124" mass="13211">MQESFKKLLGSGRFYFFAGVVTGACAVASTMVKLDLPWKIGHAIGALGPIAYLSAFLASWWGAASAGRGLFVAAAMVVGVMLNGLAYLLIAMAIRAWWRPHRWAAVASLVLIALWLGFSVGVPR</sequence>
<dbReference type="AlphaFoldDB" id="A0A9D6L5N0"/>
<organism evidence="2 3">
    <name type="scientific">Eiseniibacteriota bacterium</name>
    <dbReference type="NCBI Taxonomy" id="2212470"/>
    <lineage>
        <taxon>Bacteria</taxon>
        <taxon>Candidatus Eiseniibacteriota</taxon>
    </lineage>
</organism>
<feature type="transmembrane region" description="Helical" evidence="1">
    <location>
        <begin position="69"/>
        <end position="91"/>
    </location>
</feature>
<gene>
    <name evidence="2" type="ORF">HY076_08425</name>
</gene>
<evidence type="ECO:0000313" key="2">
    <source>
        <dbReference type="EMBL" id="MBI3540282.1"/>
    </source>
</evidence>
<evidence type="ECO:0000256" key="1">
    <source>
        <dbReference type="SAM" id="Phobius"/>
    </source>
</evidence>
<name>A0A9D6L5N0_UNCEI</name>
<dbReference type="EMBL" id="JACQAY010000278">
    <property type="protein sequence ID" value="MBI3540282.1"/>
    <property type="molecule type" value="Genomic_DNA"/>
</dbReference>
<dbReference type="Proteomes" id="UP000807850">
    <property type="component" value="Unassembled WGS sequence"/>
</dbReference>
<feature type="transmembrane region" description="Helical" evidence="1">
    <location>
        <begin position="44"/>
        <end position="63"/>
    </location>
</feature>
<reference evidence="2" key="1">
    <citation type="submission" date="2020-07" db="EMBL/GenBank/DDBJ databases">
        <title>Huge and variable diversity of episymbiotic CPR bacteria and DPANN archaea in groundwater ecosystems.</title>
        <authorList>
            <person name="He C.Y."/>
            <person name="Keren R."/>
            <person name="Whittaker M."/>
            <person name="Farag I.F."/>
            <person name="Doudna J."/>
            <person name="Cate J.H.D."/>
            <person name="Banfield J.F."/>
        </authorList>
    </citation>
    <scope>NUCLEOTIDE SEQUENCE</scope>
    <source>
        <strain evidence="2">NC_groundwater_928_Pr1_S-0.2um_72_17</strain>
    </source>
</reference>